<gene>
    <name evidence="3" type="ORF">DMP06_07895</name>
</gene>
<feature type="compositionally biased region" description="Low complexity" evidence="1">
    <location>
        <begin position="136"/>
        <end position="155"/>
    </location>
</feature>
<feature type="region of interest" description="Disordered" evidence="1">
    <location>
        <begin position="136"/>
        <end position="163"/>
    </location>
</feature>
<evidence type="ECO:0000256" key="2">
    <source>
        <dbReference type="SAM" id="Phobius"/>
    </source>
</evidence>
<dbReference type="AlphaFoldDB" id="A0A3N0AWQ6"/>
<proteinExistence type="predicted"/>
<comment type="caution">
    <text evidence="3">The sequence shown here is derived from an EMBL/GenBank/DDBJ whole genome shotgun (WGS) entry which is preliminary data.</text>
</comment>
<protein>
    <submittedName>
        <fullName evidence="3">Uncharacterized protein</fullName>
    </submittedName>
</protein>
<feature type="transmembrane region" description="Helical" evidence="2">
    <location>
        <begin position="7"/>
        <end position="25"/>
    </location>
</feature>
<dbReference type="EMBL" id="QIBX01000014">
    <property type="protein sequence ID" value="RNL39040.1"/>
    <property type="molecule type" value="Genomic_DNA"/>
</dbReference>
<accession>A0A3N0AWQ6</accession>
<keyword evidence="2" id="KW-0812">Transmembrane</keyword>
<evidence type="ECO:0000256" key="1">
    <source>
        <dbReference type="SAM" id="MobiDB-lite"/>
    </source>
</evidence>
<organism evidence="3 4">
    <name type="scientific">Slackia equolifaciens</name>
    <dbReference type="NCBI Taxonomy" id="498718"/>
    <lineage>
        <taxon>Bacteria</taxon>
        <taxon>Bacillati</taxon>
        <taxon>Actinomycetota</taxon>
        <taxon>Coriobacteriia</taxon>
        <taxon>Eggerthellales</taxon>
        <taxon>Eggerthellaceae</taxon>
        <taxon>Slackia</taxon>
    </lineage>
</organism>
<keyword evidence="4" id="KW-1185">Reference proteome</keyword>
<dbReference type="RefSeq" id="WP_123209195.1">
    <property type="nucleotide sequence ID" value="NZ_JBHTHO010000017.1"/>
</dbReference>
<sequence>MKKINVVLTVVLAAVSAFLLWLWYWLGFNQVDQPLDLIVSVVWWAVIVIGVIAVVKTEQKRQHQIRTMFVADGQFYNSETGLRSVAPGATATASIAGALANLEYGFSKANEPDLKDANNPIEYKWVVRTDKFKPAEAGSQTGAQGGASAQSAEGQPESQETWEGEVVEVATGTAKPFASREELAAIIG</sequence>
<feature type="transmembrane region" description="Helical" evidence="2">
    <location>
        <begin position="37"/>
        <end position="55"/>
    </location>
</feature>
<keyword evidence="2" id="KW-0472">Membrane</keyword>
<name>A0A3N0AWQ6_9ACTN</name>
<keyword evidence="2" id="KW-1133">Transmembrane helix</keyword>
<evidence type="ECO:0000313" key="4">
    <source>
        <dbReference type="Proteomes" id="UP000269591"/>
    </source>
</evidence>
<dbReference type="Proteomes" id="UP000269591">
    <property type="component" value="Unassembled WGS sequence"/>
</dbReference>
<dbReference type="OrthoDB" id="3196632at2"/>
<evidence type="ECO:0000313" key="3">
    <source>
        <dbReference type="EMBL" id="RNL39040.1"/>
    </source>
</evidence>
<reference evidence="4" key="1">
    <citation type="submission" date="2018-05" db="EMBL/GenBank/DDBJ databases">
        <title>Genome Sequencing of selected type strains of the family Eggerthellaceae.</title>
        <authorList>
            <person name="Danylec N."/>
            <person name="Stoll D.A."/>
            <person name="Doetsch A."/>
            <person name="Huch M."/>
        </authorList>
    </citation>
    <scope>NUCLEOTIDE SEQUENCE [LARGE SCALE GENOMIC DNA]</scope>
    <source>
        <strain evidence="4">DSM 24851</strain>
    </source>
</reference>